<dbReference type="CDD" id="cd00063">
    <property type="entry name" value="FN3"/>
    <property type="match status" value="1"/>
</dbReference>
<dbReference type="Pfam" id="PF25275">
    <property type="entry name" value="Golvesin_C"/>
    <property type="match status" value="2"/>
</dbReference>
<dbReference type="Gene3D" id="1.10.1330.10">
    <property type="entry name" value="Dockerin domain"/>
    <property type="match status" value="1"/>
</dbReference>
<dbReference type="SMART" id="SM00060">
    <property type="entry name" value="FN3"/>
    <property type="match status" value="1"/>
</dbReference>
<name>A0A517MTN9_9BACT</name>
<evidence type="ECO:0000259" key="1">
    <source>
        <dbReference type="PROSITE" id="PS50853"/>
    </source>
</evidence>
<gene>
    <name evidence="2" type="ORF">HG15A2_15230</name>
</gene>
<dbReference type="AlphaFoldDB" id="A0A517MTN9"/>
<keyword evidence="2" id="KW-0456">Lyase</keyword>
<dbReference type="EMBL" id="CP036263">
    <property type="protein sequence ID" value="QDS98250.1"/>
    <property type="molecule type" value="Genomic_DNA"/>
</dbReference>
<evidence type="ECO:0000313" key="2">
    <source>
        <dbReference type="EMBL" id="QDS98250.1"/>
    </source>
</evidence>
<accession>A0A517MTN9</accession>
<dbReference type="InterPro" id="IPR036116">
    <property type="entry name" value="FN3_sf"/>
</dbReference>
<dbReference type="SUPFAM" id="SSF53187">
    <property type="entry name" value="Zn-dependent exopeptidases"/>
    <property type="match status" value="1"/>
</dbReference>
<dbReference type="InterPro" id="IPR013783">
    <property type="entry name" value="Ig-like_fold"/>
</dbReference>
<dbReference type="Gene3D" id="2.60.120.260">
    <property type="entry name" value="Galactose-binding domain-like"/>
    <property type="match status" value="1"/>
</dbReference>
<dbReference type="InterPro" id="IPR003961">
    <property type="entry name" value="FN3_dom"/>
</dbReference>
<dbReference type="SMART" id="SM00646">
    <property type="entry name" value="Ami_3"/>
    <property type="match status" value="1"/>
</dbReference>
<organism evidence="2 3">
    <name type="scientific">Adhaeretor mobilis</name>
    <dbReference type="NCBI Taxonomy" id="1930276"/>
    <lineage>
        <taxon>Bacteria</taxon>
        <taxon>Pseudomonadati</taxon>
        <taxon>Planctomycetota</taxon>
        <taxon>Planctomycetia</taxon>
        <taxon>Pirellulales</taxon>
        <taxon>Lacipirellulaceae</taxon>
        <taxon>Adhaeretor</taxon>
    </lineage>
</organism>
<dbReference type="InterPro" id="IPR036439">
    <property type="entry name" value="Dockerin_dom_sf"/>
</dbReference>
<sequence length="1125" mass="119186">MKSIWKSLLPSARKNAERPARGKSLSYEPLEPRIALSAAGLVDVGTQPEGALSGKIVYTHGGHGITGDYPDAGDWSFQRPLLLNMIEDLGNQDQMTFFSEYLFQAGATVVPLRPVGHQPNEVVLDNDDTEVTFTGAWSDSSSPIYFGDPGDVPYRFASTSVTETATANYRPDIPEDGFYPVYSWTRYGSDRASDFLYKINHSGGTTEVTVDHTRVGNGTVYLGTYHFEAGTAGSVDISNRSDDAGTVVIADMIRFGNGVGDVQQSGTITGRDRTDEAGLYWVEWHVDHSQGISSSEYRSSSDDRTATVSLSPRYSEYMNREQSGSLSDRVFVSFHSNAGSGSNRGVLGLYNSPSGATPNQFLLADTLAREVNDDLVDQNGEFEHNWFDRGSIVTLDRSDIDFGEINNSRINNEFDATIIETGFHDNAQDADLLRDPKVRDALARATYQGTVKYFNSVDGGATPVVMLPGRISELSAEAVGSGSATVSWSAPLVSDAYGDAPTGYMVYGSTNGYGFDGGTFVAGGATTNHTFHGLDPNEGAYYFKVAAVNAGGEALSSEVVAVLPNGTDKNILIVNGFDRLEKSQNPVQAGADRVRPRQSNSYDYAAQVGAAIEANTEGLVVDTASNEMIISGDIQLTDYESVVWILGEESSADDTFNSTEQSLVASFLSGGGKLFLSGSEVAWDLDALSNGESFYNNSLRASYSSDDAGTYNAQGVTGSIFEGLSLSFDDGSQFYNVDFPDVIAPSAGATSALSYVGGTGGTAAVQYDSGASTKVVNFGFPFETIVDEATRNAVFGRVLDFFEYDVTLSDVELILDNDDGPSVYSETGSWTTSSSAGFNGGTYRFAVAGTAATAQWDFSLPYAGEGEVFAQYLSSSNRTTDTSFQIDTGNGVESSSVDQTSNSLIWVSLGTFDFTAGNHSVVLDAAASTGGSVVIADAVKVVLTAPSTDDADFNSDSAVDGLDFLAWQQSFGTTSGADLPQGDANADEAVDAADLVIWNTQYGSTTDSSVAAVAAAMSPSSASKLTTADASALSQAATQFYLTGNSSGNASHHELIAVHEFFADSTLQDGHPRESEVFESATGQAPSIRVIHGVGASVSSPEEIIDQVFDLISEAGLRSSALFVN</sequence>
<dbReference type="SUPFAM" id="SSF49265">
    <property type="entry name" value="Fibronectin type III"/>
    <property type="match status" value="1"/>
</dbReference>
<dbReference type="InterPro" id="IPR033803">
    <property type="entry name" value="CBD-like_Golvesin-Xly"/>
</dbReference>
<keyword evidence="3" id="KW-1185">Reference proteome</keyword>
<dbReference type="Pfam" id="PF01520">
    <property type="entry name" value="Amidase_3"/>
    <property type="match status" value="1"/>
</dbReference>
<evidence type="ECO:0000313" key="3">
    <source>
        <dbReference type="Proteomes" id="UP000319852"/>
    </source>
</evidence>
<dbReference type="EC" id="4.2.2.12" evidence="2"/>
<dbReference type="Proteomes" id="UP000319852">
    <property type="component" value="Chromosome"/>
</dbReference>
<dbReference type="OrthoDB" id="719733at2"/>
<dbReference type="InterPro" id="IPR002508">
    <property type="entry name" value="MurNAc-LAA_cat"/>
</dbReference>
<protein>
    <submittedName>
        <fullName evidence="2">AmiA-like protein</fullName>
        <ecNumber evidence="2">4.2.2.12</ecNumber>
    </submittedName>
</protein>
<dbReference type="KEGG" id="amob:HG15A2_15230"/>
<dbReference type="Gene3D" id="3.40.630.40">
    <property type="entry name" value="Zn-dependent exopeptidases"/>
    <property type="match status" value="1"/>
</dbReference>
<dbReference type="GO" id="GO:0009253">
    <property type="term" value="P:peptidoglycan catabolic process"/>
    <property type="evidence" value="ECO:0007669"/>
    <property type="project" value="InterPro"/>
</dbReference>
<dbReference type="RefSeq" id="WP_145059255.1">
    <property type="nucleotide sequence ID" value="NZ_CP036263.1"/>
</dbReference>
<feature type="domain" description="Fibronectin type-III" evidence="1">
    <location>
        <begin position="470"/>
        <end position="570"/>
    </location>
</feature>
<proteinExistence type="predicted"/>
<dbReference type="Gene3D" id="2.60.40.10">
    <property type="entry name" value="Immunoglobulins"/>
    <property type="match status" value="1"/>
</dbReference>
<dbReference type="Pfam" id="PF00041">
    <property type="entry name" value="fn3"/>
    <property type="match status" value="1"/>
</dbReference>
<dbReference type="GO" id="GO:0047492">
    <property type="term" value="F:xanthan lyase activity"/>
    <property type="evidence" value="ECO:0007669"/>
    <property type="project" value="UniProtKB-EC"/>
</dbReference>
<dbReference type="GO" id="GO:0000272">
    <property type="term" value="P:polysaccharide catabolic process"/>
    <property type="evidence" value="ECO:0007669"/>
    <property type="project" value="InterPro"/>
</dbReference>
<dbReference type="PROSITE" id="PS50853">
    <property type="entry name" value="FN3"/>
    <property type="match status" value="1"/>
</dbReference>
<dbReference type="GO" id="GO:0008745">
    <property type="term" value="F:N-acetylmuramoyl-L-alanine amidase activity"/>
    <property type="evidence" value="ECO:0007669"/>
    <property type="project" value="InterPro"/>
</dbReference>
<reference evidence="2 3" key="1">
    <citation type="submission" date="2019-02" db="EMBL/GenBank/DDBJ databases">
        <title>Deep-cultivation of Planctomycetes and their phenomic and genomic characterization uncovers novel biology.</title>
        <authorList>
            <person name="Wiegand S."/>
            <person name="Jogler M."/>
            <person name="Boedeker C."/>
            <person name="Pinto D."/>
            <person name="Vollmers J."/>
            <person name="Rivas-Marin E."/>
            <person name="Kohn T."/>
            <person name="Peeters S.H."/>
            <person name="Heuer A."/>
            <person name="Rast P."/>
            <person name="Oberbeckmann S."/>
            <person name="Bunk B."/>
            <person name="Jeske O."/>
            <person name="Meyerdierks A."/>
            <person name="Storesund J.E."/>
            <person name="Kallscheuer N."/>
            <person name="Luecker S."/>
            <person name="Lage O.M."/>
            <person name="Pohl T."/>
            <person name="Merkel B.J."/>
            <person name="Hornburger P."/>
            <person name="Mueller R.-W."/>
            <person name="Bruemmer F."/>
            <person name="Labrenz M."/>
            <person name="Spormann A.M."/>
            <person name="Op den Camp H."/>
            <person name="Overmann J."/>
            <person name="Amann R."/>
            <person name="Jetten M.S.M."/>
            <person name="Mascher T."/>
            <person name="Medema M.H."/>
            <person name="Devos D.P."/>
            <person name="Kaster A.-K."/>
            <person name="Ovreas L."/>
            <person name="Rohde M."/>
            <person name="Galperin M.Y."/>
            <person name="Jogler C."/>
        </authorList>
    </citation>
    <scope>NUCLEOTIDE SEQUENCE [LARGE SCALE GENOMIC DNA]</scope>
    <source>
        <strain evidence="2 3">HG15A2</strain>
    </source>
</reference>